<keyword evidence="5" id="KW-0479">Metal-binding</keyword>
<dbReference type="PANTHER" id="PTHR23407">
    <property type="entry name" value="ATPASE INHIBITOR/5-FORMYLTETRAHYDROFOLATE CYCLO-LIGASE"/>
    <property type="match status" value="1"/>
</dbReference>
<comment type="cofactor">
    <cofactor evidence="5">
        <name>Mg(2+)</name>
        <dbReference type="ChEBI" id="CHEBI:18420"/>
    </cofactor>
</comment>
<keyword evidence="5" id="KW-0460">Magnesium</keyword>
<dbReference type="EMBL" id="JFHU01000113">
    <property type="protein sequence ID" value="EXX88901.1"/>
    <property type="molecule type" value="Genomic_DNA"/>
</dbReference>
<dbReference type="PANTHER" id="PTHR23407:SF1">
    <property type="entry name" value="5-FORMYLTETRAHYDROFOLATE CYCLO-LIGASE"/>
    <property type="match status" value="1"/>
</dbReference>
<name>A0A9W5W7R8_9BACL</name>
<evidence type="ECO:0000313" key="7">
    <source>
        <dbReference type="Proteomes" id="UP000053750"/>
    </source>
</evidence>
<evidence type="ECO:0000313" key="6">
    <source>
        <dbReference type="EMBL" id="EXX88901.1"/>
    </source>
</evidence>
<comment type="caution">
    <text evidence="6">The sequence shown here is derived from an EMBL/GenBank/DDBJ whole genome shotgun (WGS) entry which is preliminary data.</text>
</comment>
<reference evidence="6 7" key="1">
    <citation type="submission" date="2014-02" db="EMBL/GenBank/DDBJ databases">
        <title>Genome sequence of Paenibacillus darwinianus reveals adaptive mechanisms for survival in Antarctic soils.</title>
        <authorList>
            <person name="Dsouza M."/>
            <person name="Taylor M.W."/>
            <person name="Turner S.J."/>
            <person name="Aislabie J."/>
        </authorList>
    </citation>
    <scope>NUCLEOTIDE SEQUENCE [LARGE SCALE GENOMIC DNA]</scope>
    <source>
        <strain evidence="6 7">CE1</strain>
    </source>
</reference>
<evidence type="ECO:0000256" key="4">
    <source>
        <dbReference type="PIRSR" id="PIRSR006806-1"/>
    </source>
</evidence>
<gene>
    <name evidence="6" type="ORF">BG53_01205</name>
</gene>
<accession>A0A9W5W7R8</accession>
<dbReference type="OrthoDB" id="9801938at2"/>
<protein>
    <recommendedName>
        <fullName evidence="5">5-formyltetrahydrofolate cyclo-ligase</fullName>
        <ecNumber evidence="5">6.3.3.2</ecNumber>
    </recommendedName>
</protein>
<dbReference type="RefSeq" id="WP_051587643.1">
    <property type="nucleotide sequence ID" value="NZ_KK082134.1"/>
</dbReference>
<dbReference type="PIRSF" id="PIRSF006806">
    <property type="entry name" value="FTHF_cligase"/>
    <property type="match status" value="1"/>
</dbReference>
<dbReference type="Proteomes" id="UP000053750">
    <property type="component" value="Unassembled WGS sequence"/>
</dbReference>
<organism evidence="6 7">
    <name type="scientific">Paenibacillus darwinianus</name>
    <dbReference type="NCBI Taxonomy" id="1380763"/>
    <lineage>
        <taxon>Bacteria</taxon>
        <taxon>Bacillati</taxon>
        <taxon>Bacillota</taxon>
        <taxon>Bacilli</taxon>
        <taxon>Bacillales</taxon>
        <taxon>Paenibacillaceae</taxon>
        <taxon>Paenibacillus</taxon>
    </lineage>
</organism>
<proteinExistence type="inferred from homology"/>
<keyword evidence="3 4" id="KW-0067">ATP-binding</keyword>
<dbReference type="SUPFAM" id="SSF100950">
    <property type="entry name" value="NagB/RpiA/CoA transferase-like"/>
    <property type="match status" value="1"/>
</dbReference>
<feature type="binding site" evidence="4">
    <location>
        <begin position="144"/>
        <end position="152"/>
    </location>
    <ligand>
        <name>ATP</name>
        <dbReference type="ChEBI" id="CHEBI:30616"/>
    </ligand>
</feature>
<dbReference type="GO" id="GO:0030272">
    <property type="term" value="F:5-formyltetrahydrofolate cyclo-ligase activity"/>
    <property type="evidence" value="ECO:0007669"/>
    <property type="project" value="UniProtKB-EC"/>
</dbReference>
<dbReference type="GO" id="GO:0009396">
    <property type="term" value="P:folic acid-containing compound biosynthetic process"/>
    <property type="evidence" value="ECO:0007669"/>
    <property type="project" value="TreeGrafter"/>
</dbReference>
<dbReference type="AlphaFoldDB" id="A0A9W5W7R8"/>
<dbReference type="NCBIfam" id="TIGR02727">
    <property type="entry name" value="MTHFS_bact"/>
    <property type="match status" value="1"/>
</dbReference>
<dbReference type="Gene3D" id="3.40.50.10420">
    <property type="entry name" value="NagB/RpiA/CoA transferase-like"/>
    <property type="match status" value="1"/>
</dbReference>
<comment type="catalytic activity">
    <reaction evidence="5">
        <text>(6S)-5-formyl-5,6,7,8-tetrahydrofolate + ATP = (6R)-5,10-methenyltetrahydrofolate + ADP + phosphate</text>
        <dbReference type="Rhea" id="RHEA:10488"/>
        <dbReference type="ChEBI" id="CHEBI:30616"/>
        <dbReference type="ChEBI" id="CHEBI:43474"/>
        <dbReference type="ChEBI" id="CHEBI:57455"/>
        <dbReference type="ChEBI" id="CHEBI:57457"/>
        <dbReference type="ChEBI" id="CHEBI:456216"/>
        <dbReference type="EC" id="6.3.3.2"/>
    </reaction>
</comment>
<dbReference type="InterPro" id="IPR037171">
    <property type="entry name" value="NagB/RpiA_transferase-like"/>
</dbReference>
<dbReference type="Pfam" id="PF01812">
    <property type="entry name" value="5-FTHF_cyc-lig"/>
    <property type="match status" value="1"/>
</dbReference>
<feature type="binding site" evidence="4">
    <location>
        <position position="59"/>
    </location>
    <ligand>
        <name>substrate</name>
    </ligand>
</feature>
<feature type="binding site" evidence="4">
    <location>
        <position position="64"/>
    </location>
    <ligand>
        <name>substrate</name>
    </ligand>
</feature>
<dbReference type="InterPro" id="IPR024185">
    <property type="entry name" value="FTHF_cligase-like_sf"/>
</dbReference>
<dbReference type="GO" id="GO:0046872">
    <property type="term" value="F:metal ion binding"/>
    <property type="evidence" value="ECO:0007669"/>
    <property type="project" value="UniProtKB-KW"/>
</dbReference>
<dbReference type="GO" id="GO:0035999">
    <property type="term" value="P:tetrahydrofolate interconversion"/>
    <property type="evidence" value="ECO:0007669"/>
    <property type="project" value="TreeGrafter"/>
</dbReference>
<comment type="similarity">
    <text evidence="1 5">Belongs to the 5-formyltetrahydrofolate cyclo-ligase family.</text>
</comment>
<keyword evidence="2 4" id="KW-0547">Nucleotide-binding</keyword>
<sequence>MSEVEGTDIRIRKRGLRQAMTAAREALTGTERLRLSGRICGHAADWLAAAGSGSFMAYVPFRSEVDTAPLLEWAWMRGIRVILPKSEPSDRSMRFFLVRGWGELAPGAYGIREPDPSKAAEWPKEEAPGAILLPGLAFDRYGGRLGYGGGYYDRYLEGLCRRVPAGARRPPVIGIGYRLQLADRLPLETHDARLDGWIDEEGFHGAK</sequence>
<dbReference type="EC" id="6.3.3.2" evidence="5"/>
<evidence type="ECO:0000256" key="2">
    <source>
        <dbReference type="ARBA" id="ARBA00022741"/>
    </source>
</evidence>
<dbReference type="InterPro" id="IPR002698">
    <property type="entry name" value="FTHF_cligase"/>
</dbReference>
<evidence type="ECO:0000256" key="1">
    <source>
        <dbReference type="ARBA" id="ARBA00010638"/>
    </source>
</evidence>
<dbReference type="GO" id="GO:0005524">
    <property type="term" value="F:ATP binding"/>
    <property type="evidence" value="ECO:0007669"/>
    <property type="project" value="UniProtKB-KW"/>
</dbReference>
<keyword evidence="7" id="KW-1185">Reference proteome</keyword>
<evidence type="ECO:0000256" key="5">
    <source>
        <dbReference type="RuleBase" id="RU361279"/>
    </source>
</evidence>
<evidence type="ECO:0000256" key="3">
    <source>
        <dbReference type="ARBA" id="ARBA00022840"/>
    </source>
</evidence>
<feature type="binding site" evidence="4">
    <location>
        <begin position="13"/>
        <end position="17"/>
    </location>
    <ligand>
        <name>ATP</name>
        <dbReference type="ChEBI" id="CHEBI:30616"/>
    </ligand>
</feature>